<keyword evidence="13" id="KW-1185">Reference proteome</keyword>
<gene>
    <name evidence="12" type="ORF">A9A59_0049</name>
</gene>
<dbReference type="InterPro" id="IPR050736">
    <property type="entry name" value="Sensor_HK_Regulatory"/>
</dbReference>
<dbReference type="Gene3D" id="1.10.287.130">
    <property type="match status" value="1"/>
</dbReference>
<evidence type="ECO:0000256" key="7">
    <source>
        <dbReference type="ARBA" id="ARBA00023012"/>
    </source>
</evidence>
<dbReference type="Gene3D" id="6.10.340.10">
    <property type="match status" value="1"/>
</dbReference>
<dbReference type="CDD" id="cd00075">
    <property type="entry name" value="HATPase"/>
    <property type="match status" value="1"/>
</dbReference>
<evidence type="ECO:0000259" key="10">
    <source>
        <dbReference type="PROSITE" id="PS50109"/>
    </source>
</evidence>
<dbReference type="InterPro" id="IPR003594">
    <property type="entry name" value="HATPase_dom"/>
</dbReference>
<keyword evidence="6" id="KW-0418">Kinase</keyword>
<dbReference type="FunFam" id="1.10.287.130:FF:000001">
    <property type="entry name" value="Two-component sensor histidine kinase"/>
    <property type="match status" value="1"/>
</dbReference>
<evidence type="ECO:0000256" key="4">
    <source>
        <dbReference type="ARBA" id="ARBA00022553"/>
    </source>
</evidence>
<dbReference type="PRINTS" id="PR00344">
    <property type="entry name" value="BCTRLSENSOR"/>
</dbReference>
<dbReference type="RefSeq" id="WP_098502360.1">
    <property type="nucleotide sequence ID" value="NZ_PDJQ01000001.1"/>
</dbReference>
<dbReference type="InterPro" id="IPR036097">
    <property type="entry name" value="HisK_dim/P_sf"/>
</dbReference>
<name>A0A2A9HAU1_TEPT2</name>
<dbReference type="Pfam" id="PF00672">
    <property type="entry name" value="HAMP"/>
    <property type="match status" value="1"/>
</dbReference>
<protein>
    <recommendedName>
        <fullName evidence="3">histidine kinase</fullName>
        <ecNumber evidence="3">2.7.13.3</ecNumber>
    </recommendedName>
</protein>
<feature type="domain" description="Histidine kinase" evidence="10">
    <location>
        <begin position="278"/>
        <end position="498"/>
    </location>
</feature>
<accession>A0A2A9HAU1</accession>
<feature type="domain" description="HAMP" evidence="11">
    <location>
        <begin position="218"/>
        <end position="270"/>
    </location>
</feature>
<dbReference type="PANTHER" id="PTHR43711">
    <property type="entry name" value="TWO-COMPONENT HISTIDINE KINASE"/>
    <property type="match status" value="1"/>
</dbReference>
<dbReference type="EMBL" id="PDJQ01000001">
    <property type="protein sequence ID" value="PFG72858.1"/>
    <property type="molecule type" value="Genomic_DNA"/>
</dbReference>
<dbReference type="Gene3D" id="3.30.565.10">
    <property type="entry name" value="Histidine kinase-like ATPase, C-terminal domain"/>
    <property type="match status" value="1"/>
</dbReference>
<reference evidence="12 13" key="1">
    <citation type="submission" date="2017-09" db="EMBL/GenBank/DDBJ databases">
        <title>Sequencing the genomes of two abundant thermophiles in Great Basin hot springs: Thermocrinis jamiesonii and novel Chloroflexi Thermoflexus hugenholtzii.</title>
        <authorList>
            <person name="Hedlund B."/>
        </authorList>
    </citation>
    <scope>NUCLEOTIDE SEQUENCE [LARGE SCALE GENOMIC DNA]</scope>
    <source>
        <strain evidence="12 13">G233</strain>
    </source>
</reference>
<dbReference type="GO" id="GO:0000155">
    <property type="term" value="F:phosphorelay sensor kinase activity"/>
    <property type="evidence" value="ECO:0007669"/>
    <property type="project" value="InterPro"/>
</dbReference>
<evidence type="ECO:0000256" key="5">
    <source>
        <dbReference type="ARBA" id="ARBA00022679"/>
    </source>
</evidence>
<evidence type="ECO:0000256" key="6">
    <source>
        <dbReference type="ARBA" id="ARBA00022777"/>
    </source>
</evidence>
<evidence type="ECO:0000256" key="2">
    <source>
        <dbReference type="ARBA" id="ARBA00004370"/>
    </source>
</evidence>
<keyword evidence="9" id="KW-0812">Transmembrane</keyword>
<comment type="caution">
    <text evidence="12">The sequence shown here is derived from an EMBL/GenBank/DDBJ whole genome shotgun (WGS) entry which is preliminary data.</text>
</comment>
<organism evidence="12 13">
    <name type="scientific">Tepidiforma thermophila (strain KCTC 52669 / CGMCC 1.13589 / G233)</name>
    <dbReference type="NCBI Taxonomy" id="2761530"/>
    <lineage>
        <taxon>Bacteria</taxon>
        <taxon>Bacillati</taxon>
        <taxon>Chloroflexota</taxon>
        <taxon>Tepidiformia</taxon>
        <taxon>Tepidiformales</taxon>
        <taxon>Tepidiformaceae</taxon>
        <taxon>Tepidiforma</taxon>
    </lineage>
</organism>
<dbReference type="SMART" id="SM00387">
    <property type="entry name" value="HATPase_c"/>
    <property type="match status" value="1"/>
</dbReference>
<dbReference type="SUPFAM" id="SSF158472">
    <property type="entry name" value="HAMP domain-like"/>
    <property type="match status" value="1"/>
</dbReference>
<evidence type="ECO:0000259" key="11">
    <source>
        <dbReference type="PROSITE" id="PS50885"/>
    </source>
</evidence>
<feature type="transmembrane region" description="Helical" evidence="9">
    <location>
        <begin position="6"/>
        <end position="29"/>
    </location>
</feature>
<keyword evidence="4" id="KW-0597">Phosphoprotein</keyword>
<evidence type="ECO:0000256" key="1">
    <source>
        <dbReference type="ARBA" id="ARBA00000085"/>
    </source>
</evidence>
<proteinExistence type="predicted"/>
<evidence type="ECO:0000256" key="9">
    <source>
        <dbReference type="SAM" id="Phobius"/>
    </source>
</evidence>
<evidence type="ECO:0000256" key="3">
    <source>
        <dbReference type="ARBA" id="ARBA00012438"/>
    </source>
</evidence>
<evidence type="ECO:0000313" key="13">
    <source>
        <dbReference type="Proteomes" id="UP000223071"/>
    </source>
</evidence>
<feature type="transmembrane region" description="Helical" evidence="9">
    <location>
        <begin position="198"/>
        <end position="216"/>
    </location>
</feature>
<dbReference type="SUPFAM" id="SSF55874">
    <property type="entry name" value="ATPase domain of HSP90 chaperone/DNA topoisomerase II/histidine kinase"/>
    <property type="match status" value="1"/>
</dbReference>
<keyword evidence="5" id="KW-0808">Transferase</keyword>
<dbReference type="PROSITE" id="PS50109">
    <property type="entry name" value="HIS_KIN"/>
    <property type="match status" value="1"/>
</dbReference>
<keyword evidence="8 9" id="KW-0472">Membrane</keyword>
<dbReference type="SMART" id="SM00388">
    <property type="entry name" value="HisKA"/>
    <property type="match status" value="1"/>
</dbReference>
<dbReference type="PROSITE" id="PS50885">
    <property type="entry name" value="HAMP"/>
    <property type="match status" value="1"/>
</dbReference>
<evidence type="ECO:0000313" key="12">
    <source>
        <dbReference type="EMBL" id="PFG72858.1"/>
    </source>
</evidence>
<dbReference type="Pfam" id="PF02518">
    <property type="entry name" value="HATPase_c"/>
    <property type="match status" value="1"/>
</dbReference>
<dbReference type="EC" id="2.7.13.3" evidence="3"/>
<keyword evidence="9" id="KW-1133">Transmembrane helix</keyword>
<dbReference type="SUPFAM" id="SSF47384">
    <property type="entry name" value="Homodimeric domain of signal transducing histidine kinase"/>
    <property type="match status" value="1"/>
</dbReference>
<dbReference type="Proteomes" id="UP000223071">
    <property type="component" value="Unassembled WGS sequence"/>
</dbReference>
<comment type="subcellular location">
    <subcellularLocation>
        <location evidence="2">Membrane</location>
    </subcellularLocation>
</comment>
<comment type="catalytic activity">
    <reaction evidence="1">
        <text>ATP + protein L-histidine = ADP + protein N-phospho-L-histidine.</text>
        <dbReference type="EC" id="2.7.13.3"/>
    </reaction>
</comment>
<dbReference type="AlphaFoldDB" id="A0A2A9HAU1"/>
<dbReference type="Pfam" id="PF00512">
    <property type="entry name" value="HisKA"/>
    <property type="match status" value="1"/>
</dbReference>
<dbReference type="FunFam" id="3.30.565.10:FF:000006">
    <property type="entry name" value="Sensor histidine kinase WalK"/>
    <property type="match status" value="1"/>
</dbReference>
<sequence length="507" mass="54783">MGSLQVRLLFTYLFIIAVTLFLAALSLFLQIGGYRDDISYGNLEDLGRLINAQANAELQARLETAPGDPVPTTNDLLLTLRSFLGRPNRVSAETALALVDANGRVIPGLTSSPADLSLDNAVVRDLASQPLPPPGSPAALEPRRCRLEVPGRQPLLCVSMALEPEVLQALSETGAAAIIVARPAASLGEIVGDLMPRLLFSGLIGVAAALVLGFAFSQSVAAPLRNIARAARSVARGNYRQRVPATGPREVRDLAANFNRMTEEVQRSQQTLRDFLANISHELKTPLTSIRGFSEAILDGTIDDPEGIQRSARVISDESARVLRLVQELLDLSRIESGQVSMEQNDVDLNELFAHLADVFSLRAEEHGIRLEFAPSGTARVRGDFDRLEQVMNNLIDNALRYTPPGGTVRVTCRDLQPGTIQVAVSDTGPGIPSEDLPHLFERFYRSRTTREPANGRKGYGLGLAIAREIVRAHGGEIWATSELGRGTTFVFTLPIAGRAAPRAAAR</sequence>
<dbReference type="InterPro" id="IPR005467">
    <property type="entry name" value="His_kinase_dom"/>
</dbReference>
<dbReference type="InterPro" id="IPR004358">
    <property type="entry name" value="Sig_transdc_His_kin-like_C"/>
</dbReference>
<dbReference type="InterPro" id="IPR036890">
    <property type="entry name" value="HATPase_C_sf"/>
</dbReference>
<dbReference type="GO" id="GO:0016020">
    <property type="term" value="C:membrane"/>
    <property type="evidence" value="ECO:0007669"/>
    <property type="project" value="UniProtKB-SubCell"/>
</dbReference>
<dbReference type="SMART" id="SM00304">
    <property type="entry name" value="HAMP"/>
    <property type="match status" value="1"/>
</dbReference>
<dbReference type="InterPro" id="IPR003660">
    <property type="entry name" value="HAMP_dom"/>
</dbReference>
<dbReference type="PANTHER" id="PTHR43711:SF1">
    <property type="entry name" value="HISTIDINE KINASE 1"/>
    <property type="match status" value="1"/>
</dbReference>
<keyword evidence="7" id="KW-0902">Two-component regulatory system</keyword>
<dbReference type="CDD" id="cd06225">
    <property type="entry name" value="HAMP"/>
    <property type="match status" value="1"/>
</dbReference>
<dbReference type="InterPro" id="IPR003661">
    <property type="entry name" value="HisK_dim/P_dom"/>
</dbReference>
<dbReference type="CDD" id="cd00082">
    <property type="entry name" value="HisKA"/>
    <property type="match status" value="1"/>
</dbReference>
<evidence type="ECO:0000256" key="8">
    <source>
        <dbReference type="ARBA" id="ARBA00023136"/>
    </source>
</evidence>